<organism evidence="1 3">
    <name type="scientific">Rotaria magnacalcarata</name>
    <dbReference type="NCBI Taxonomy" id="392030"/>
    <lineage>
        <taxon>Eukaryota</taxon>
        <taxon>Metazoa</taxon>
        <taxon>Spiralia</taxon>
        <taxon>Gnathifera</taxon>
        <taxon>Rotifera</taxon>
        <taxon>Eurotatoria</taxon>
        <taxon>Bdelloidea</taxon>
        <taxon>Philodinida</taxon>
        <taxon>Philodinidae</taxon>
        <taxon>Rotaria</taxon>
    </lineage>
</organism>
<dbReference type="AlphaFoldDB" id="A0A816FRG2"/>
<reference evidence="1" key="1">
    <citation type="submission" date="2021-02" db="EMBL/GenBank/DDBJ databases">
        <authorList>
            <person name="Nowell W R."/>
        </authorList>
    </citation>
    <scope>NUCLEOTIDE SEQUENCE</scope>
</reference>
<proteinExistence type="predicted"/>
<dbReference type="EMBL" id="CAJNOW010018426">
    <property type="protein sequence ID" value="CAF1665104.1"/>
    <property type="molecule type" value="Genomic_DNA"/>
</dbReference>
<dbReference type="Proteomes" id="UP000663834">
    <property type="component" value="Unassembled WGS sequence"/>
</dbReference>
<name>A0A816FRG2_9BILA</name>
<dbReference type="EMBL" id="CAJOBJ010005040">
    <property type="protein sequence ID" value="CAF4019220.1"/>
    <property type="molecule type" value="Genomic_DNA"/>
</dbReference>
<comment type="caution">
    <text evidence="1">The sequence shown here is derived from an EMBL/GenBank/DDBJ whole genome shotgun (WGS) entry which is preliminary data.</text>
</comment>
<evidence type="ECO:0000313" key="1">
    <source>
        <dbReference type="EMBL" id="CAF1665104.1"/>
    </source>
</evidence>
<gene>
    <name evidence="2" type="ORF">GIL414_LOCUS12765</name>
    <name evidence="1" type="ORF">KQP761_LOCUS32920</name>
</gene>
<accession>A0A816FRG2</accession>
<sequence>MSKKDPNPNIMPIPSGEQLNIFNRMLRECAKLQNTNAPFILMYKKDNLSQIQIDNLYRLSDKIPNFFIIDFETYIKNILEHPSTKECEKEYLTESIRRNETGDIRGGSNPARGSITDLNEIVQIYSTKFPNLPKEIALNDIRYRDDKLKREILEKSPNNQLIKRDPDTILRVNEMPEIYQHNTVKLMYQRYRLEDPFMGISNKDTELSKEIFNYMEEEYSQNREDFVNCNQGIFKFFNEALNRYQEKNNKYDLIMDAEETSNLILNMDDRIAPGDIE</sequence>
<evidence type="ECO:0000313" key="3">
    <source>
        <dbReference type="Proteomes" id="UP000663834"/>
    </source>
</evidence>
<protein>
    <submittedName>
        <fullName evidence="1">Uncharacterized protein</fullName>
    </submittedName>
</protein>
<feature type="non-terminal residue" evidence="1">
    <location>
        <position position="277"/>
    </location>
</feature>
<dbReference type="Proteomes" id="UP000681720">
    <property type="component" value="Unassembled WGS sequence"/>
</dbReference>
<evidence type="ECO:0000313" key="2">
    <source>
        <dbReference type="EMBL" id="CAF4019220.1"/>
    </source>
</evidence>